<protein>
    <recommendedName>
        <fullName evidence="6">Phytanoyl-CoA dioxygenase</fullName>
    </recommendedName>
</protein>
<gene>
    <name evidence="4" type="ORF">CYMTET_15292</name>
</gene>
<comment type="caution">
    <text evidence="4">The sequence shown here is derived from an EMBL/GenBank/DDBJ whole genome shotgun (WGS) entry which is preliminary data.</text>
</comment>
<dbReference type="GO" id="GO:0046872">
    <property type="term" value="F:metal ion binding"/>
    <property type="evidence" value="ECO:0007669"/>
    <property type="project" value="UniProtKB-KW"/>
</dbReference>
<comment type="cofactor">
    <cofactor evidence="1">
        <name>Fe cation</name>
        <dbReference type="ChEBI" id="CHEBI:24875"/>
    </cofactor>
</comment>
<dbReference type="AlphaFoldDB" id="A0AAE0L9G1"/>
<reference evidence="4 5" key="1">
    <citation type="journal article" date="2015" name="Genome Biol. Evol.">
        <title>Comparative Genomics of a Bacterivorous Green Alga Reveals Evolutionary Causalities and Consequences of Phago-Mixotrophic Mode of Nutrition.</title>
        <authorList>
            <person name="Burns J.A."/>
            <person name="Paasch A."/>
            <person name="Narechania A."/>
            <person name="Kim E."/>
        </authorList>
    </citation>
    <scope>NUCLEOTIDE SEQUENCE [LARGE SCALE GENOMIC DNA]</scope>
    <source>
        <strain evidence="4 5">PLY_AMNH</strain>
    </source>
</reference>
<dbReference type="EMBL" id="LGRX02006446">
    <property type="protein sequence ID" value="KAK3276649.1"/>
    <property type="molecule type" value="Genomic_DNA"/>
</dbReference>
<dbReference type="PANTHER" id="PTHR20883:SF15">
    <property type="entry name" value="PHYTANOYL-COA DIOXYGENASE DOMAIN-CONTAINING PROTEIN 1"/>
    <property type="match status" value="1"/>
</dbReference>
<accession>A0AAE0L9G1</accession>
<keyword evidence="5" id="KW-1185">Reference proteome</keyword>
<evidence type="ECO:0000256" key="3">
    <source>
        <dbReference type="ARBA" id="ARBA00023004"/>
    </source>
</evidence>
<evidence type="ECO:0000256" key="2">
    <source>
        <dbReference type="ARBA" id="ARBA00022723"/>
    </source>
</evidence>
<keyword evidence="3" id="KW-0408">Iron</keyword>
<dbReference type="SUPFAM" id="SSF51197">
    <property type="entry name" value="Clavaminate synthase-like"/>
    <property type="match status" value="1"/>
</dbReference>
<evidence type="ECO:0000313" key="4">
    <source>
        <dbReference type="EMBL" id="KAK3276649.1"/>
    </source>
</evidence>
<organism evidence="4 5">
    <name type="scientific">Cymbomonas tetramitiformis</name>
    <dbReference type="NCBI Taxonomy" id="36881"/>
    <lineage>
        <taxon>Eukaryota</taxon>
        <taxon>Viridiplantae</taxon>
        <taxon>Chlorophyta</taxon>
        <taxon>Pyramimonadophyceae</taxon>
        <taxon>Pyramimonadales</taxon>
        <taxon>Pyramimonadaceae</taxon>
        <taxon>Cymbomonas</taxon>
    </lineage>
</organism>
<keyword evidence="2" id="KW-0479">Metal-binding</keyword>
<evidence type="ECO:0000313" key="5">
    <source>
        <dbReference type="Proteomes" id="UP001190700"/>
    </source>
</evidence>
<dbReference type="Gene3D" id="2.60.120.620">
    <property type="entry name" value="q2cbj1_9rhob like domain"/>
    <property type="match status" value="1"/>
</dbReference>
<dbReference type="Proteomes" id="UP001190700">
    <property type="component" value="Unassembled WGS sequence"/>
</dbReference>
<name>A0AAE0L9G1_9CHLO</name>
<evidence type="ECO:0008006" key="6">
    <source>
        <dbReference type="Google" id="ProtNLM"/>
    </source>
</evidence>
<dbReference type="Pfam" id="PF05721">
    <property type="entry name" value="PhyH"/>
    <property type="match status" value="1"/>
</dbReference>
<evidence type="ECO:0000256" key="1">
    <source>
        <dbReference type="ARBA" id="ARBA00001962"/>
    </source>
</evidence>
<sequence length="468" mass="53120">MKAAFSRCPQKPRLRAQASVRDHSSDFCFSQPYRSPKPKCLSVRSFPRERNRARNLRWDTSLRAKRDVVATTASEPLEEDTGVRGILDEAAAANDQDERTQMFALDSPEMHSVRQKAAQLLDDVTIPADVVSWVDQSVEYSSKEADPRRAFFDSQGFLHVKKFCSLEECDTLISRMLELIREDWDPTQANWTFRTDEKQTSAQGKADYFLDSANKTHFFMEVGAAAEDGSLKAGLKKEDSLNKVGHGMHVNERIFREYCDSKKVTELVHALGWQNPVVPQSMYIFKQAKIGGEVTSHQDSTFLYTTPRHTCLGLWLALEDATLANGCLWVRPQSHKEVLRRAFVRNPEYFREDGSLNSEASQMIFTDEEGAQKNPCEWEGKLPEKSWPPPHEGLFEAGFIPIECKAGDLVVFPGTLDHLSLPNYSDKHRHTFQLHLVEGPKAGVSWSPTNWLQYPEGANFHELPNLNA</sequence>
<proteinExistence type="predicted"/>
<dbReference type="PANTHER" id="PTHR20883">
    <property type="entry name" value="PHYTANOYL-COA DIOXYGENASE DOMAIN CONTAINING 1"/>
    <property type="match status" value="1"/>
</dbReference>
<dbReference type="InterPro" id="IPR008775">
    <property type="entry name" value="Phytyl_CoA_dOase-like"/>
</dbReference>